<organism evidence="19 20">
    <name type="scientific">Corallococcus exercitus</name>
    <dbReference type="NCBI Taxonomy" id="2316736"/>
    <lineage>
        <taxon>Bacteria</taxon>
        <taxon>Pseudomonadati</taxon>
        <taxon>Myxococcota</taxon>
        <taxon>Myxococcia</taxon>
        <taxon>Myxococcales</taxon>
        <taxon>Cystobacterineae</taxon>
        <taxon>Myxococcaceae</taxon>
        <taxon>Corallococcus</taxon>
    </lineage>
</organism>
<dbReference type="Gene3D" id="3.50.50.60">
    <property type="entry name" value="FAD/NAD(P)-binding domain"/>
    <property type="match status" value="3"/>
</dbReference>
<keyword evidence="9" id="KW-0753">Steroid metabolism</keyword>
<evidence type="ECO:0000256" key="9">
    <source>
        <dbReference type="ARBA" id="ARBA00023221"/>
    </source>
</evidence>
<dbReference type="InterPro" id="IPR007867">
    <property type="entry name" value="GMC_OxRtase_C"/>
</dbReference>
<evidence type="ECO:0000256" key="6">
    <source>
        <dbReference type="ARBA" id="ARBA00023002"/>
    </source>
</evidence>
<dbReference type="Proteomes" id="UP000528460">
    <property type="component" value="Unassembled WGS sequence"/>
</dbReference>
<keyword evidence="4" id="KW-0285">Flavoprotein</keyword>
<comment type="similarity">
    <text evidence="2">Belongs to the GMC oxidoreductase family.</text>
</comment>
<keyword evidence="3" id="KW-0153">Cholesterol metabolism</keyword>
<evidence type="ECO:0000256" key="3">
    <source>
        <dbReference type="ARBA" id="ARBA00022548"/>
    </source>
</evidence>
<dbReference type="Pfam" id="PF13450">
    <property type="entry name" value="NAD_binding_8"/>
    <property type="match status" value="1"/>
</dbReference>
<evidence type="ECO:0000256" key="12">
    <source>
        <dbReference type="ARBA" id="ARBA00049645"/>
    </source>
</evidence>
<feature type="region of interest" description="Disordered" evidence="16">
    <location>
        <begin position="571"/>
        <end position="599"/>
    </location>
</feature>
<reference evidence="19 20" key="1">
    <citation type="submission" date="2020-05" db="EMBL/GenBank/DDBJ databases">
        <authorList>
            <person name="Whitworth D."/>
        </authorList>
    </citation>
    <scope>NUCLEOTIDE SEQUENCE [LARGE SCALE GENOMIC DNA]</scope>
    <source>
        <strain evidence="19 20">CA046A</strain>
    </source>
</reference>
<dbReference type="GO" id="GO:0050660">
    <property type="term" value="F:flavin adenine dinucleotide binding"/>
    <property type="evidence" value="ECO:0007669"/>
    <property type="project" value="InterPro"/>
</dbReference>
<evidence type="ECO:0000256" key="13">
    <source>
        <dbReference type="ARBA" id="ARBA00049723"/>
    </source>
</evidence>
<dbReference type="EMBL" id="JABFJW010000048">
    <property type="protein sequence ID" value="NOK09120.1"/>
    <property type="molecule type" value="Genomic_DNA"/>
</dbReference>
<comment type="caution">
    <text evidence="19">The sequence shown here is derived from an EMBL/GenBank/DDBJ whole genome shotgun (WGS) entry which is preliminary data.</text>
</comment>
<feature type="domain" description="Glucose-methanol-choline oxidoreductase C-terminal" evidence="18">
    <location>
        <begin position="501"/>
        <end position="557"/>
    </location>
</feature>
<evidence type="ECO:0000256" key="7">
    <source>
        <dbReference type="ARBA" id="ARBA00023098"/>
    </source>
</evidence>
<dbReference type="GO" id="GO:0004769">
    <property type="term" value="F:steroid Delta-isomerase activity"/>
    <property type="evidence" value="ECO:0007669"/>
    <property type="project" value="UniProtKB-EC"/>
</dbReference>
<evidence type="ECO:0000256" key="2">
    <source>
        <dbReference type="ARBA" id="ARBA00010790"/>
    </source>
</evidence>
<dbReference type="Pfam" id="PF05199">
    <property type="entry name" value="GMC_oxred_C"/>
    <property type="match status" value="1"/>
</dbReference>
<gene>
    <name evidence="19" type="ORF">HNS30_08765</name>
</gene>
<dbReference type="InterPro" id="IPR036188">
    <property type="entry name" value="FAD/NAD-bd_sf"/>
</dbReference>
<dbReference type="RefSeq" id="WP_171413331.1">
    <property type="nucleotide sequence ID" value="NZ_JABFJW010000048.1"/>
</dbReference>
<evidence type="ECO:0000313" key="19">
    <source>
        <dbReference type="EMBL" id="NOK09120.1"/>
    </source>
</evidence>
<dbReference type="Pfam" id="PF00732">
    <property type="entry name" value="GMC_oxred_N"/>
    <property type="match status" value="1"/>
</dbReference>
<protein>
    <recommendedName>
        <fullName evidence="14">Cholesterol oxidase</fullName>
        <ecNumber evidence="13">1.1.3.6</ecNumber>
        <ecNumber evidence="11">5.3.3.1</ecNumber>
    </recommendedName>
    <alternativeName>
        <fullName evidence="15">Cholesterol isomerase</fullName>
    </alternativeName>
</protein>
<dbReference type="SUPFAM" id="SSF51905">
    <property type="entry name" value="FAD/NAD(P)-binding domain"/>
    <property type="match status" value="1"/>
</dbReference>
<keyword evidence="7" id="KW-0443">Lipid metabolism</keyword>
<evidence type="ECO:0000256" key="5">
    <source>
        <dbReference type="ARBA" id="ARBA00022827"/>
    </source>
</evidence>
<comment type="cofactor">
    <cofactor evidence="1">
        <name>FAD</name>
        <dbReference type="ChEBI" id="CHEBI:57692"/>
    </cofactor>
</comment>
<dbReference type="EC" id="5.3.3.1" evidence="11"/>
<keyword evidence="5" id="KW-0274">FAD</keyword>
<keyword evidence="6" id="KW-0560">Oxidoreductase</keyword>
<evidence type="ECO:0000256" key="1">
    <source>
        <dbReference type="ARBA" id="ARBA00001974"/>
    </source>
</evidence>
<dbReference type="GO" id="GO:0016995">
    <property type="term" value="F:cholesterol oxidase activity"/>
    <property type="evidence" value="ECO:0007669"/>
    <property type="project" value="UniProtKB-EC"/>
</dbReference>
<dbReference type="InterPro" id="IPR052542">
    <property type="entry name" value="Cholesterol_Oxidase"/>
</dbReference>
<evidence type="ECO:0000256" key="15">
    <source>
        <dbReference type="ARBA" id="ARBA00049778"/>
    </source>
</evidence>
<evidence type="ECO:0000256" key="14">
    <source>
        <dbReference type="ARBA" id="ARBA00049744"/>
    </source>
</evidence>
<accession>A0A7Y4JQ37</accession>
<feature type="compositionally biased region" description="Basic and acidic residues" evidence="16">
    <location>
        <begin position="578"/>
        <end position="589"/>
    </location>
</feature>
<dbReference type="PANTHER" id="PTHR47470:SF1">
    <property type="entry name" value="FAD-DEPENDENT OXIDOREDUCTASE 2 FAD BINDING DOMAIN-CONTAINING PROTEIN"/>
    <property type="match status" value="1"/>
</dbReference>
<evidence type="ECO:0000256" key="10">
    <source>
        <dbReference type="ARBA" id="ARBA00023235"/>
    </source>
</evidence>
<evidence type="ECO:0000256" key="16">
    <source>
        <dbReference type="SAM" id="MobiDB-lite"/>
    </source>
</evidence>
<evidence type="ECO:0000256" key="8">
    <source>
        <dbReference type="ARBA" id="ARBA00023166"/>
    </source>
</evidence>
<evidence type="ECO:0000256" key="4">
    <source>
        <dbReference type="ARBA" id="ARBA00022630"/>
    </source>
</evidence>
<dbReference type="EC" id="1.1.3.6" evidence="13"/>
<keyword evidence="8" id="KW-1207">Sterol metabolism</keyword>
<keyword evidence="10" id="KW-0413">Isomerase</keyword>
<evidence type="ECO:0000313" key="20">
    <source>
        <dbReference type="Proteomes" id="UP000528460"/>
    </source>
</evidence>
<feature type="domain" description="Glucose-methanol-choline oxidoreductase N-terminal" evidence="17">
    <location>
        <begin position="204"/>
        <end position="304"/>
    </location>
</feature>
<dbReference type="InterPro" id="IPR000172">
    <property type="entry name" value="GMC_OxRdtase_N"/>
</dbReference>
<sequence>MATRAEHFDVVIVGSGFGGSVMAWRLADAGLRVCVLERGKAYPPGSFPRSPHDMRRNFWDPSKGMHGLFNLWSFQGLGGVVSAGLGGGSLIYANVLLRKDAKTFIHEDLHGGGYEDWPVTRADLEAHYDAVERMMHAQRYPLEHAPYSTTAKTLAMKLAAERLGRAGDWQLPPLAVTFGNPGEVPVPGEPIREEHPNLHGRTRTTCHLCGECDIGCNTGSKNTLDYTYLSAAKRAGAELRTLAEVTELWPAEGGGYVVQYLDHTDTPEDVPREGPKSMQPRTTVTADRLVLAAGTFGTPFLLLKNRRHFPGLSGQLGTRFCGNGDLLGFMRQCHDSSTGKQLPRILEGGHGPVITSALHFRSQEEGGTGRGYYLEDAGYPEFVNWLYEGAHQVPLLERGLKLAWRIIRGWTGLTRDSDVSEEIAELLGDCLGSATSLPLLGMGRDIPNGHMRLTKDEMLEIDWRMSGSREYFDEVRQSMADIARTLEGKLVQNPLSYLSRVITVHPLGGCPMGRGPETGVVDATGEAFGHPGLYVADGAMMPGPTGPNPSLTIAALADRFADALIDSHRRSTRGRSWHAPEHAPEHAQEEGPWPSVPPM</sequence>
<evidence type="ECO:0000259" key="17">
    <source>
        <dbReference type="Pfam" id="PF00732"/>
    </source>
</evidence>
<name>A0A7Y4JQ37_9BACT</name>
<dbReference type="AlphaFoldDB" id="A0A7Y4JQ37"/>
<evidence type="ECO:0000259" key="18">
    <source>
        <dbReference type="Pfam" id="PF05199"/>
    </source>
</evidence>
<dbReference type="GO" id="GO:0008203">
    <property type="term" value="P:cholesterol metabolic process"/>
    <property type="evidence" value="ECO:0007669"/>
    <property type="project" value="UniProtKB-KW"/>
</dbReference>
<evidence type="ECO:0000256" key="11">
    <source>
        <dbReference type="ARBA" id="ARBA00038856"/>
    </source>
</evidence>
<dbReference type="PANTHER" id="PTHR47470">
    <property type="entry name" value="CHOLESTEROL OXIDASE"/>
    <property type="match status" value="1"/>
</dbReference>
<proteinExistence type="inferred from homology"/>
<comment type="pathway">
    <text evidence="12">Steroid metabolism; cholesterol degradation.</text>
</comment>